<proteinExistence type="predicted"/>
<keyword evidence="2" id="KW-1185">Reference proteome</keyword>
<name>A0ACC1J8X6_9FUNG</name>
<dbReference type="Proteomes" id="UP001150603">
    <property type="component" value="Unassembled WGS sequence"/>
</dbReference>
<reference evidence="1" key="1">
    <citation type="submission" date="2022-07" db="EMBL/GenBank/DDBJ databases">
        <title>Phylogenomic reconstructions and comparative analyses of Kickxellomycotina fungi.</title>
        <authorList>
            <person name="Reynolds N.K."/>
            <person name="Stajich J.E."/>
            <person name="Barry K."/>
            <person name="Grigoriev I.V."/>
            <person name="Crous P."/>
            <person name="Smith M.E."/>
        </authorList>
    </citation>
    <scope>NUCLEOTIDE SEQUENCE</scope>
    <source>
        <strain evidence="1">NRRL 5244</strain>
    </source>
</reference>
<organism evidence="1 2">
    <name type="scientific">Linderina macrospora</name>
    <dbReference type="NCBI Taxonomy" id="4868"/>
    <lineage>
        <taxon>Eukaryota</taxon>
        <taxon>Fungi</taxon>
        <taxon>Fungi incertae sedis</taxon>
        <taxon>Zoopagomycota</taxon>
        <taxon>Kickxellomycotina</taxon>
        <taxon>Kickxellomycetes</taxon>
        <taxon>Kickxellales</taxon>
        <taxon>Kickxellaceae</taxon>
        <taxon>Linderina</taxon>
    </lineage>
</organism>
<sequence length="460" mass="49366">MNRNQGGYSFSTHSPEPSEYTAAMSTGDRMTPRRPPSGPRTGQPGGFGNGSLRTTRSSGGAFARTNQPSLPRVRTGTMQRRPIYDAPTSPYDRTPDYTSPTGGSGFQPYIPDGGDRRTPELHAATRTIDYSYNEAPMDGAGGIRRYRVDGHMSPYEPAMAGEEGRHVVGSARLMAGRSEMQGVSQRVEFGYTAPAPRATYAHSDSSEHDEIAEIIADMSKAQMPAGVVDLGDDRHVYLQLGEDTKRVRLPEPVTQTTLIQLFIEKYRARLAEEVNTLPSIYIKDPVSGHFYELEEMADVVDGSVLSWRAQPTQPTAAASTAAAEPKKQEEEEEEKVPSAMQAQIEGLAEIVRALADSVAKLPEQLRGELATAVGSVNEQILAQNARVDAALTAASSAAAAAAAAAAKSKANSDDKPATKSAPVSTEGSSEELSEQLASALKRLDAAELALGVERQERRET</sequence>
<gene>
    <name evidence="1" type="primary">BUD6</name>
    <name evidence="1" type="ORF">FBU59_003211</name>
</gene>
<evidence type="ECO:0000313" key="1">
    <source>
        <dbReference type="EMBL" id="KAJ1942391.1"/>
    </source>
</evidence>
<feature type="non-terminal residue" evidence="1">
    <location>
        <position position="460"/>
    </location>
</feature>
<accession>A0ACC1J8X6</accession>
<protein>
    <submittedName>
        <fullName evidence="1">Bud site selection protein 6</fullName>
    </submittedName>
</protein>
<dbReference type="EMBL" id="JANBPW010001977">
    <property type="protein sequence ID" value="KAJ1942391.1"/>
    <property type="molecule type" value="Genomic_DNA"/>
</dbReference>
<comment type="caution">
    <text evidence="1">The sequence shown here is derived from an EMBL/GenBank/DDBJ whole genome shotgun (WGS) entry which is preliminary data.</text>
</comment>
<evidence type="ECO:0000313" key="2">
    <source>
        <dbReference type="Proteomes" id="UP001150603"/>
    </source>
</evidence>